<keyword evidence="2" id="KW-1185">Reference proteome</keyword>
<protein>
    <submittedName>
        <fullName evidence="1">Uncharacterized protein</fullName>
    </submittedName>
</protein>
<gene>
    <name evidence="1" type="ORF">BP00DRAFT_142715</name>
</gene>
<dbReference type="EMBL" id="KZ825489">
    <property type="protein sequence ID" value="PYI32804.1"/>
    <property type="molecule type" value="Genomic_DNA"/>
</dbReference>
<accession>A0A2V5IF52</accession>
<dbReference type="AlphaFoldDB" id="A0A2V5IF52"/>
<dbReference type="Proteomes" id="UP000248817">
    <property type="component" value="Unassembled WGS sequence"/>
</dbReference>
<sequence>MSRSLSMRLLLPLLPLPLPPVLRPAKRPPLLRLLPPLLRKYTSTIVHSQSLGAIPILSFCIRASRHWSQFSFYSTFLPLHILRPPIITTLGTDWFQSPLCIRRTTKVSRSLGFLYCLGPKHTAQGLMDGVY</sequence>
<name>A0A2V5IF52_9EURO</name>
<evidence type="ECO:0000313" key="1">
    <source>
        <dbReference type="EMBL" id="PYI32804.1"/>
    </source>
</evidence>
<reference evidence="1 2" key="1">
    <citation type="submission" date="2018-02" db="EMBL/GenBank/DDBJ databases">
        <title>The genomes of Aspergillus section Nigri reveals drivers in fungal speciation.</title>
        <authorList>
            <consortium name="DOE Joint Genome Institute"/>
            <person name="Vesth T.C."/>
            <person name="Nybo J."/>
            <person name="Theobald S."/>
            <person name="Brandl J."/>
            <person name="Frisvad J.C."/>
            <person name="Nielsen K.F."/>
            <person name="Lyhne E.K."/>
            <person name="Kogle M.E."/>
            <person name="Kuo A."/>
            <person name="Riley R."/>
            <person name="Clum A."/>
            <person name="Nolan M."/>
            <person name="Lipzen A."/>
            <person name="Salamov A."/>
            <person name="Henrissat B."/>
            <person name="Wiebenga A."/>
            <person name="De vries R.P."/>
            <person name="Grigoriev I.V."/>
            <person name="Mortensen U.H."/>
            <person name="Andersen M.R."/>
            <person name="Baker S.E."/>
        </authorList>
    </citation>
    <scope>NUCLEOTIDE SEQUENCE [LARGE SCALE GENOMIC DNA]</scope>
    <source>
        <strain evidence="1 2">CBS 114.80</strain>
    </source>
</reference>
<organism evidence="1 2">
    <name type="scientific">Aspergillus indologenus CBS 114.80</name>
    <dbReference type="NCBI Taxonomy" id="1450541"/>
    <lineage>
        <taxon>Eukaryota</taxon>
        <taxon>Fungi</taxon>
        <taxon>Dikarya</taxon>
        <taxon>Ascomycota</taxon>
        <taxon>Pezizomycotina</taxon>
        <taxon>Eurotiomycetes</taxon>
        <taxon>Eurotiomycetidae</taxon>
        <taxon>Eurotiales</taxon>
        <taxon>Aspergillaceae</taxon>
        <taxon>Aspergillus</taxon>
        <taxon>Aspergillus subgen. Circumdati</taxon>
    </lineage>
</organism>
<proteinExistence type="predicted"/>
<evidence type="ECO:0000313" key="2">
    <source>
        <dbReference type="Proteomes" id="UP000248817"/>
    </source>
</evidence>